<accession>A0A977KSK7</accession>
<dbReference type="KEGG" id="wna:KA717_23970"/>
<sequence length="219" mass="25224">MPRNTSKIPKSKKRSFSGFDLASAYKQLGIKTLLPWLLPAISLKPTDFFIKRLERLHNIFDLRTYEESKKLLIDAFCEEAMEKVENLKIWKGGKIESDVLVGNADYLIAERQDYLDTPFLCIVEAKRDDFEQGLAQCLVEMQACQWQNNQVRRPIDVFGIVTNGQGWVFYKLTLTSAVYETRTYISDDAAQTLGALRYIFQECERNLVSSLNSNDPDFN</sequence>
<proteinExistence type="predicted"/>
<reference evidence="1" key="1">
    <citation type="submission" date="2021-04" db="EMBL/GenBank/DDBJ databases">
        <title>Genome sequence of Woronichinia naegeliana from Washington state freshwater lake bloom.</title>
        <authorList>
            <person name="Dreher T.W."/>
        </authorList>
    </citation>
    <scope>NUCLEOTIDE SEQUENCE</scope>
    <source>
        <strain evidence="1">WA131</strain>
    </source>
</reference>
<dbReference type="AlphaFoldDB" id="A0A977KSK7"/>
<protein>
    <recommendedName>
        <fullName evidence="2">Type I restriction enzyme R protein N-terminal domain-containing protein</fullName>
    </recommendedName>
</protein>
<name>A0A977KSK7_9CYAN</name>
<evidence type="ECO:0008006" key="2">
    <source>
        <dbReference type="Google" id="ProtNLM"/>
    </source>
</evidence>
<dbReference type="EMBL" id="CP073041">
    <property type="protein sequence ID" value="UXE59003.1"/>
    <property type="molecule type" value="Genomic_DNA"/>
</dbReference>
<dbReference type="Proteomes" id="UP001065613">
    <property type="component" value="Chromosome"/>
</dbReference>
<evidence type="ECO:0000313" key="1">
    <source>
        <dbReference type="EMBL" id="UXE59003.1"/>
    </source>
</evidence>
<gene>
    <name evidence="1" type="ORF">KA717_23970</name>
</gene>
<organism evidence="1">
    <name type="scientific">Woronichinia naegeliana WA131</name>
    <dbReference type="NCBI Taxonomy" id="2824559"/>
    <lineage>
        <taxon>Bacteria</taxon>
        <taxon>Bacillati</taxon>
        <taxon>Cyanobacteriota</taxon>
        <taxon>Cyanophyceae</taxon>
        <taxon>Synechococcales</taxon>
        <taxon>Coelosphaeriaceae</taxon>
        <taxon>Woronichinia</taxon>
    </lineage>
</organism>